<dbReference type="Proteomes" id="UP001174936">
    <property type="component" value="Unassembled WGS sequence"/>
</dbReference>
<dbReference type="EMBL" id="JAULSV010000001">
    <property type="protein sequence ID" value="KAK0655856.1"/>
    <property type="molecule type" value="Genomic_DNA"/>
</dbReference>
<comment type="caution">
    <text evidence="2">The sequence shown here is derived from an EMBL/GenBank/DDBJ whole genome shotgun (WGS) entry which is preliminary data.</text>
</comment>
<gene>
    <name evidence="2" type="ORF">B0T16DRAFT_20377</name>
</gene>
<organism evidence="2 3">
    <name type="scientific">Cercophora newfieldiana</name>
    <dbReference type="NCBI Taxonomy" id="92897"/>
    <lineage>
        <taxon>Eukaryota</taxon>
        <taxon>Fungi</taxon>
        <taxon>Dikarya</taxon>
        <taxon>Ascomycota</taxon>
        <taxon>Pezizomycotina</taxon>
        <taxon>Sordariomycetes</taxon>
        <taxon>Sordariomycetidae</taxon>
        <taxon>Sordariales</taxon>
        <taxon>Lasiosphaeriaceae</taxon>
        <taxon>Cercophora</taxon>
    </lineage>
</organism>
<protein>
    <submittedName>
        <fullName evidence="2">Uncharacterized protein</fullName>
    </submittedName>
</protein>
<evidence type="ECO:0000313" key="3">
    <source>
        <dbReference type="Proteomes" id="UP001174936"/>
    </source>
</evidence>
<evidence type="ECO:0000256" key="1">
    <source>
        <dbReference type="SAM" id="MobiDB-lite"/>
    </source>
</evidence>
<proteinExistence type="predicted"/>
<keyword evidence="3" id="KW-1185">Reference proteome</keyword>
<sequence length="178" mass="19617">MSYVGTCRVVGKAIRVTTEPGVEKQRRQLAISLVRLTPFFTCPRRGLEPDASASNQHSCRLDFPPSFPRGLNTRPASGSNEGSADTLSAETTRVSIHPLTHSHPERHGAFTSDSRAPVGTYYRRGRKCRKQKCHFFTFPNRVQPTAQPRGCAGEGSHSPAVRRSEEARLELCGLIDEG</sequence>
<name>A0AA39YQC7_9PEZI</name>
<reference evidence="2" key="1">
    <citation type="submission" date="2023-06" db="EMBL/GenBank/DDBJ databases">
        <title>Genome-scale phylogeny and comparative genomics of the fungal order Sordariales.</title>
        <authorList>
            <consortium name="Lawrence Berkeley National Laboratory"/>
            <person name="Hensen N."/>
            <person name="Bonometti L."/>
            <person name="Westerberg I."/>
            <person name="Brannstrom I.O."/>
            <person name="Guillou S."/>
            <person name="Cros-Aarteil S."/>
            <person name="Calhoun S."/>
            <person name="Haridas S."/>
            <person name="Kuo A."/>
            <person name="Mondo S."/>
            <person name="Pangilinan J."/>
            <person name="Riley R."/>
            <person name="Labutti K."/>
            <person name="Andreopoulos B."/>
            <person name="Lipzen A."/>
            <person name="Chen C."/>
            <person name="Yanf M."/>
            <person name="Daum C."/>
            <person name="Ng V."/>
            <person name="Clum A."/>
            <person name="Steindorff A."/>
            <person name="Ohm R."/>
            <person name="Martin F."/>
            <person name="Silar P."/>
            <person name="Natvig D."/>
            <person name="Lalanne C."/>
            <person name="Gautier V."/>
            <person name="Ament-Velasquez S.L."/>
            <person name="Kruys A."/>
            <person name="Hutchinson M.I."/>
            <person name="Powell A.J."/>
            <person name="Barry K."/>
            <person name="Miller A.N."/>
            <person name="Grigoriev I.V."/>
            <person name="Debuchy R."/>
            <person name="Gladieux P."/>
            <person name="Thoren M.H."/>
            <person name="Johannesson H."/>
        </authorList>
    </citation>
    <scope>NUCLEOTIDE SEQUENCE</scope>
    <source>
        <strain evidence="2">SMH2532-1</strain>
    </source>
</reference>
<accession>A0AA39YQC7</accession>
<feature type="region of interest" description="Disordered" evidence="1">
    <location>
        <begin position="48"/>
        <end position="88"/>
    </location>
</feature>
<evidence type="ECO:0000313" key="2">
    <source>
        <dbReference type="EMBL" id="KAK0655856.1"/>
    </source>
</evidence>
<dbReference type="AlphaFoldDB" id="A0AA39YQC7"/>
<feature type="compositionally biased region" description="Polar residues" evidence="1">
    <location>
        <begin position="74"/>
        <end position="88"/>
    </location>
</feature>